<dbReference type="Proteomes" id="UP001301769">
    <property type="component" value="Unassembled WGS sequence"/>
</dbReference>
<dbReference type="Pfam" id="PF00328">
    <property type="entry name" value="His_Phos_2"/>
    <property type="match status" value="1"/>
</dbReference>
<keyword evidence="5" id="KW-1185">Reference proteome</keyword>
<reference evidence="4" key="2">
    <citation type="submission" date="2023-05" db="EMBL/GenBank/DDBJ databases">
        <authorList>
            <consortium name="Lawrence Berkeley National Laboratory"/>
            <person name="Steindorff A."/>
            <person name="Hensen N."/>
            <person name="Bonometti L."/>
            <person name="Westerberg I."/>
            <person name="Brannstrom I.O."/>
            <person name="Guillou S."/>
            <person name="Cros-Aarteil S."/>
            <person name="Calhoun S."/>
            <person name="Haridas S."/>
            <person name="Kuo A."/>
            <person name="Mondo S."/>
            <person name="Pangilinan J."/>
            <person name="Riley R."/>
            <person name="Labutti K."/>
            <person name="Andreopoulos B."/>
            <person name="Lipzen A."/>
            <person name="Chen C."/>
            <person name="Yanf M."/>
            <person name="Daum C."/>
            <person name="Ng V."/>
            <person name="Clum A."/>
            <person name="Ohm R."/>
            <person name="Martin F."/>
            <person name="Silar P."/>
            <person name="Natvig D."/>
            <person name="Lalanne C."/>
            <person name="Gautier V."/>
            <person name="Ament-Velasquez S.L."/>
            <person name="Kruys A."/>
            <person name="Hutchinson M.I."/>
            <person name="Powell A.J."/>
            <person name="Barry K."/>
            <person name="Miller A.N."/>
            <person name="Grigoriev I.V."/>
            <person name="Debuchy R."/>
            <person name="Gladieux P."/>
            <person name="Thoren M.H."/>
            <person name="Johannesson H."/>
        </authorList>
    </citation>
    <scope>NUCLEOTIDE SEQUENCE</scope>
    <source>
        <strain evidence="4">PSN293</strain>
    </source>
</reference>
<comment type="caution">
    <text evidence="4">The sequence shown here is derived from an EMBL/GenBank/DDBJ whole genome shotgun (WGS) entry which is preliminary data.</text>
</comment>
<dbReference type="PANTHER" id="PTHR11567:SF110">
    <property type="entry name" value="2-PHOSPHOXYLOSE PHOSPHATASE 1"/>
    <property type="match status" value="1"/>
</dbReference>
<reference evidence="4" key="1">
    <citation type="journal article" date="2023" name="Mol. Phylogenet. Evol.">
        <title>Genome-scale phylogeny and comparative genomics of the fungal order Sordariales.</title>
        <authorList>
            <person name="Hensen N."/>
            <person name="Bonometti L."/>
            <person name="Westerberg I."/>
            <person name="Brannstrom I.O."/>
            <person name="Guillou S."/>
            <person name="Cros-Aarteil S."/>
            <person name="Calhoun S."/>
            <person name="Haridas S."/>
            <person name="Kuo A."/>
            <person name="Mondo S."/>
            <person name="Pangilinan J."/>
            <person name="Riley R."/>
            <person name="LaButti K."/>
            <person name="Andreopoulos B."/>
            <person name="Lipzen A."/>
            <person name="Chen C."/>
            <person name="Yan M."/>
            <person name="Daum C."/>
            <person name="Ng V."/>
            <person name="Clum A."/>
            <person name="Steindorff A."/>
            <person name="Ohm R.A."/>
            <person name="Martin F."/>
            <person name="Silar P."/>
            <person name="Natvig D.O."/>
            <person name="Lalanne C."/>
            <person name="Gautier V."/>
            <person name="Ament-Velasquez S.L."/>
            <person name="Kruys A."/>
            <person name="Hutchinson M.I."/>
            <person name="Powell A.J."/>
            <person name="Barry K."/>
            <person name="Miller A.N."/>
            <person name="Grigoriev I.V."/>
            <person name="Debuchy R."/>
            <person name="Gladieux P."/>
            <person name="Hiltunen Thoren M."/>
            <person name="Johannesson H."/>
        </authorList>
    </citation>
    <scope>NUCLEOTIDE SEQUENCE</scope>
    <source>
        <strain evidence="4">PSN293</strain>
    </source>
</reference>
<evidence type="ECO:0000256" key="2">
    <source>
        <dbReference type="ARBA" id="ARBA00012632"/>
    </source>
</evidence>
<dbReference type="InterPro" id="IPR050645">
    <property type="entry name" value="Histidine_acid_phosphatase"/>
</dbReference>
<dbReference type="GO" id="GO:0016158">
    <property type="term" value="F:inositol hexakisphosphate 3-phosphatase activity"/>
    <property type="evidence" value="ECO:0007669"/>
    <property type="project" value="UniProtKB-EC"/>
</dbReference>
<dbReference type="InterPro" id="IPR000560">
    <property type="entry name" value="His_Pase_clade-2"/>
</dbReference>
<proteinExistence type="inferred from homology"/>
<accession>A0AAN6Y4A2</accession>
<dbReference type="Gene3D" id="3.40.50.1240">
    <property type="entry name" value="Phosphoglycerate mutase-like"/>
    <property type="match status" value="1"/>
</dbReference>
<dbReference type="AlphaFoldDB" id="A0AAN6Y4A2"/>
<dbReference type="InterPro" id="IPR033379">
    <property type="entry name" value="Acid_Pase_AS"/>
</dbReference>
<dbReference type="CDD" id="cd07061">
    <property type="entry name" value="HP_HAP_like"/>
    <property type="match status" value="1"/>
</dbReference>
<gene>
    <name evidence="4" type="ORF">QBC37DRAFT_425870</name>
</gene>
<organism evidence="4 5">
    <name type="scientific">Rhypophila decipiens</name>
    <dbReference type="NCBI Taxonomy" id="261697"/>
    <lineage>
        <taxon>Eukaryota</taxon>
        <taxon>Fungi</taxon>
        <taxon>Dikarya</taxon>
        <taxon>Ascomycota</taxon>
        <taxon>Pezizomycotina</taxon>
        <taxon>Sordariomycetes</taxon>
        <taxon>Sordariomycetidae</taxon>
        <taxon>Sordariales</taxon>
        <taxon>Naviculisporaceae</taxon>
        <taxon>Rhypophila</taxon>
    </lineage>
</organism>
<dbReference type="InterPro" id="IPR029033">
    <property type="entry name" value="His_PPase_superfam"/>
</dbReference>
<dbReference type="EMBL" id="MU858137">
    <property type="protein sequence ID" value="KAK4211946.1"/>
    <property type="molecule type" value="Genomic_DNA"/>
</dbReference>
<dbReference type="PROSITE" id="PS00616">
    <property type="entry name" value="HIS_ACID_PHOSPHAT_1"/>
    <property type="match status" value="1"/>
</dbReference>
<sequence>MSSLVPRAPYTDDELRKLYPAGLELQLVQILMRHGERTPVSARFQNTGLHPFWPYCASVRQMKSTILGANDAPFNTLQWKRHLETFGSNDEPIAATGPKGELDDICDMGALTDLGRQSTSQLGARLRHLYIDRLHFLPPKINTTDFMYLRSTPVPRALESMQQAFSSLYPASTILPDSQGTLPIPTILTRAPADETLYPNDGNCRRFAALSRAFAQRTADKWNTSEQMEYLNKLFSKWMPQNSPRVAVDSRPRLSGIMDTINATAAHGPGTKLPKEFYDAKGKAIIETIAVEEWFAGYKESQEYRTLGIGGLLGDIVGRMVGSVERPGGNNSGEERSRYELLRKAGQGHPQIKFGLSGCHDTTLAGALASLGAYETVEWPPFTSHIAFEMFRRKSELPPPPPTTTSSSAKKSWWGSLFKSSTTAENGIGRRAATTLSPEEKEGLDGYFVRVRYNDEVVTIPGCKKPGNHLQGDESFCTLAAFKEIVDKFTPRNWKQQCRENLDKPAFPPQPEPAGY</sequence>
<dbReference type="EC" id="3.1.3.8" evidence="2"/>
<dbReference type="SUPFAM" id="SSF53254">
    <property type="entry name" value="Phosphoglycerate mutase-like"/>
    <property type="match status" value="1"/>
</dbReference>
<comment type="similarity">
    <text evidence="1">Belongs to the histidine acid phosphatase family.</text>
</comment>
<evidence type="ECO:0000313" key="4">
    <source>
        <dbReference type="EMBL" id="KAK4211946.1"/>
    </source>
</evidence>
<evidence type="ECO:0000313" key="5">
    <source>
        <dbReference type="Proteomes" id="UP001301769"/>
    </source>
</evidence>
<dbReference type="PANTHER" id="PTHR11567">
    <property type="entry name" value="ACID PHOSPHATASE-RELATED"/>
    <property type="match status" value="1"/>
</dbReference>
<name>A0AAN6Y4A2_9PEZI</name>
<keyword evidence="3" id="KW-0378">Hydrolase</keyword>
<protein>
    <recommendedName>
        <fullName evidence="2">3-phytase</fullName>
        <ecNumber evidence="2">3.1.3.8</ecNumber>
    </recommendedName>
</protein>
<evidence type="ECO:0000256" key="3">
    <source>
        <dbReference type="ARBA" id="ARBA00022801"/>
    </source>
</evidence>
<evidence type="ECO:0000256" key="1">
    <source>
        <dbReference type="ARBA" id="ARBA00005375"/>
    </source>
</evidence>